<name>A0A1Y4LY61_9FIRM</name>
<evidence type="ECO:0000313" key="1">
    <source>
        <dbReference type="EMBL" id="OUP61518.1"/>
    </source>
</evidence>
<evidence type="ECO:0008006" key="3">
    <source>
        <dbReference type="Google" id="ProtNLM"/>
    </source>
</evidence>
<dbReference type="RefSeq" id="WP_087158280.1">
    <property type="nucleotide sequence ID" value="NZ_NFKM01000003.1"/>
</dbReference>
<sequence>MRTIIKGSEGDKMENILNYVRLRKDISFQMSPFNVIDALILSDLAYVDWNNIVKDEKVDLQRACRQYFKIHTPEEIQRKYVFSNNVPNLAKEVSRSNRFKDISLMKYREDFDEEKNIQFSVVTFVLPDETLFISYRGTDGSITGWKENMQMTYMSHLPCQKMAAEYAEEIIDGIEEKSFWFGFVHKKVYPKIYLAGHSKGGNLAMYAALFGKGIQEHITSVFAFDAPGFRLDVWNSIKDRSILEKITNYKPKDSIIGCLLEHQETAKIVDATDFGLTQHDAFSWSIGPKDFNYVQSLTKQSEEALAYIDKILMSKEDVDKKTYIDLIFSVIDKFDVKQLSDFNDIGIRKGISGILELRQLSGEEIKFLFEVISFLRSQTSSLLKQAKK</sequence>
<evidence type="ECO:0000313" key="2">
    <source>
        <dbReference type="Proteomes" id="UP000195447"/>
    </source>
</evidence>
<organism evidence="1 2">
    <name type="scientific">Faecalitalea cylindroides</name>
    <dbReference type="NCBI Taxonomy" id="39483"/>
    <lineage>
        <taxon>Bacteria</taxon>
        <taxon>Bacillati</taxon>
        <taxon>Bacillota</taxon>
        <taxon>Erysipelotrichia</taxon>
        <taxon>Erysipelotrichales</taxon>
        <taxon>Erysipelotrichaceae</taxon>
        <taxon>Faecalitalea</taxon>
    </lineage>
</organism>
<dbReference type="Proteomes" id="UP000195447">
    <property type="component" value="Unassembled WGS sequence"/>
</dbReference>
<accession>A0A1Y4LY61</accession>
<dbReference type="InterPro" id="IPR024499">
    <property type="entry name" value="Mbeg1-like"/>
</dbReference>
<keyword evidence="2" id="KW-1185">Reference proteome</keyword>
<gene>
    <name evidence="1" type="ORF">B5F14_02705</name>
</gene>
<dbReference type="Pfam" id="PF11187">
    <property type="entry name" value="Mbeg1-like"/>
    <property type="match status" value="1"/>
</dbReference>
<dbReference type="AlphaFoldDB" id="A0A1Y4LY61"/>
<proteinExistence type="predicted"/>
<dbReference type="SUPFAM" id="SSF53474">
    <property type="entry name" value="alpha/beta-Hydrolases"/>
    <property type="match status" value="1"/>
</dbReference>
<dbReference type="InterPro" id="IPR029058">
    <property type="entry name" value="AB_hydrolase_fold"/>
</dbReference>
<protein>
    <recommendedName>
        <fullName evidence="3">DUF2974 domain-containing protein</fullName>
    </recommendedName>
</protein>
<dbReference type="EMBL" id="NFKM01000003">
    <property type="protein sequence ID" value="OUP61518.1"/>
    <property type="molecule type" value="Genomic_DNA"/>
</dbReference>
<reference evidence="2" key="1">
    <citation type="submission" date="2017-04" db="EMBL/GenBank/DDBJ databases">
        <title>Function of individual gut microbiota members based on whole genome sequencing of pure cultures obtained from chicken caecum.</title>
        <authorList>
            <person name="Medvecky M."/>
            <person name="Cejkova D."/>
            <person name="Polansky O."/>
            <person name="Karasova D."/>
            <person name="Kubasova T."/>
            <person name="Cizek A."/>
            <person name="Rychlik I."/>
        </authorList>
    </citation>
    <scope>NUCLEOTIDE SEQUENCE [LARGE SCALE GENOMIC DNA]</scope>
    <source>
        <strain evidence="2">An178</strain>
    </source>
</reference>
<comment type="caution">
    <text evidence="1">The sequence shown here is derived from an EMBL/GenBank/DDBJ whole genome shotgun (WGS) entry which is preliminary data.</text>
</comment>
<dbReference type="Gene3D" id="3.40.50.1820">
    <property type="entry name" value="alpha/beta hydrolase"/>
    <property type="match status" value="1"/>
</dbReference>